<dbReference type="Proteomes" id="UP000726105">
    <property type="component" value="Unassembled WGS sequence"/>
</dbReference>
<dbReference type="InterPro" id="IPR050545">
    <property type="entry name" value="Mycobact_MmpL"/>
</dbReference>
<dbReference type="InterPro" id="IPR004869">
    <property type="entry name" value="MMPL_dom"/>
</dbReference>
<dbReference type="PANTHER" id="PTHR33406">
    <property type="entry name" value="MEMBRANE PROTEIN MJ1562-RELATED"/>
    <property type="match status" value="1"/>
</dbReference>
<comment type="caution">
    <text evidence="9">The sequence shown here is derived from an EMBL/GenBank/DDBJ whole genome shotgun (WGS) entry which is preliminary data.</text>
</comment>
<dbReference type="AlphaFoldDB" id="A0A935IIH3"/>
<accession>A0A935IIH3</accession>
<proteinExistence type="predicted"/>
<gene>
    <name evidence="9" type="ORF">IPI13_06020</name>
</gene>
<evidence type="ECO:0000256" key="1">
    <source>
        <dbReference type="ARBA" id="ARBA00004651"/>
    </source>
</evidence>
<name>A0A935IIH3_9MICO</name>
<feature type="transmembrane region" description="Helical" evidence="7">
    <location>
        <begin position="389"/>
        <end position="408"/>
    </location>
</feature>
<evidence type="ECO:0000259" key="8">
    <source>
        <dbReference type="Pfam" id="PF03176"/>
    </source>
</evidence>
<dbReference type="Pfam" id="PF03176">
    <property type="entry name" value="MMPL"/>
    <property type="match status" value="2"/>
</dbReference>
<feature type="domain" description="Membrane transport protein MMPL" evidence="8">
    <location>
        <begin position="420"/>
        <end position="723"/>
    </location>
</feature>
<feature type="transmembrane region" description="Helical" evidence="7">
    <location>
        <begin position="659"/>
        <end position="681"/>
    </location>
</feature>
<feature type="transmembrane region" description="Helical" evidence="7">
    <location>
        <begin position="208"/>
        <end position="236"/>
    </location>
</feature>
<feature type="transmembrane region" description="Helical" evidence="7">
    <location>
        <begin position="33"/>
        <end position="55"/>
    </location>
</feature>
<sequence length="735" mass="75087">MPPSPHGRTKPRVEPPSGVPRSSVAAWCVAHRWWVLALATLGLVGSVMLLSTGIVTTPQEQSLVGESARAQTLISQADFGDRPTERIIATVRTGSLAPEQAAALGAELAAAYQGVEGVARVGDPIPGADGRSVVIPLELAAARSATDTTLPQPEEVVAPSLAVTTRLGAARPDLQVGQIGPGSITREFDATLGRDFQRAEFVSLPVTLVILLIAFGAVVAAGVPLVLGIGSVAVALGLTAAVSNHLVTVDQNTQSMVLLIGLAVGVDYALFVMRRAREERAAGASVEDSIVLAGATAGRAVIVSGLTVMVAMSGMLVAGGLFTSLAIGTSLVVGVAVLASATVLPALLAVLGDRVDALRLPGTRRRQANAGSVESRWGRLAGRVVARPVAWAATAAVALIALSVPALGMRTALTDVEGLPKDLAVVAAYRQLSAAAPTKTVALLLTVKAPASAAPAVAEALAAAAPRAAALAHVSGVQPQASVSKDGTVTLLPIGVALDASDERLPGVVDAVRTQVAPQVTAALRGIPGVEVVVGGEAAATDLAQWMDSRLPWVVGFVLILTLVVMLISFGSPWLAVATVGLNLLSVGAAYGVMTLVFQGTWAERLLDFTSIGSIAAWLPLLMFVVLFGLSMDYHVFVTSRVREARDAGLDARAAVRLGVARSAGVVTSAAAVMVGVFAVFGTLSVLELKQLGVGLAVAVLLDATVVRGVLLPAVLALLGDRAHQGPAWLPRLHH</sequence>
<keyword evidence="5 7" id="KW-0472">Membrane</keyword>
<dbReference type="GO" id="GO:0005886">
    <property type="term" value="C:plasma membrane"/>
    <property type="evidence" value="ECO:0007669"/>
    <property type="project" value="UniProtKB-SubCell"/>
</dbReference>
<keyword evidence="4 7" id="KW-1133">Transmembrane helix</keyword>
<feature type="transmembrane region" description="Helical" evidence="7">
    <location>
        <begin position="693"/>
        <end position="719"/>
    </location>
</feature>
<evidence type="ECO:0000256" key="6">
    <source>
        <dbReference type="SAM" id="MobiDB-lite"/>
    </source>
</evidence>
<feature type="transmembrane region" description="Helical" evidence="7">
    <location>
        <begin position="615"/>
        <end position="638"/>
    </location>
</feature>
<feature type="domain" description="Membrane transport protein MMPL" evidence="8">
    <location>
        <begin position="58"/>
        <end position="390"/>
    </location>
</feature>
<evidence type="ECO:0000256" key="7">
    <source>
        <dbReference type="SAM" id="Phobius"/>
    </source>
</evidence>
<keyword evidence="3 7" id="KW-0812">Transmembrane</keyword>
<organism evidence="9 10">
    <name type="scientific">Candidatus Phosphoribacter hodrii</name>
    <dbReference type="NCBI Taxonomy" id="2953743"/>
    <lineage>
        <taxon>Bacteria</taxon>
        <taxon>Bacillati</taxon>
        <taxon>Actinomycetota</taxon>
        <taxon>Actinomycetes</taxon>
        <taxon>Micrococcales</taxon>
        <taxon>Dermatophilaceae</taxon>
        <taxon>Candidatus Phosphoribacter</taxon>
    </lineage>
</organism>
<dbReference type="PANTHER" id="PTHR33406:SF13">
    <property type="entry name" value="MEMBRANE PROTEIN YDFJ"/>
    <property type="match status" value="1"/>
</dbReference>
<evidence type="ECO:0000313" key="9">
    <source>
        <dbReference type="EMBL" id="MBK7272730.1"/>
    </source>
</evidence>
<dbReference type="Gene3D" id="1.20.1640.10">
    <property type="entry name" value="Multidrug efflux transporter AcrB transmembrane domain"/>
    <property type="match status" value="2"/>
</dbReference>
<reference evidence="9 10" key="1">
    <citation type="submission" date="2020-10" db="EMBL/GenBank/DDBJ databases">
        <title>Connecting structure to function with the recovery of over 1000 high-quality activated sludge metagenome-assembled genomes encoding full-length rRNA genes using long-read sequencing.</title>
        <authorList>
            <person name="Singleton C.M."/>
            <person name="Petriglieri F."/>
            <person name="Kristensen J.M."/>
            <person name="Kirkegaard R.H."/>
            <person name="Michaelsen T.Y."/>
            <person name="Andersen M.H."/>
            <person name="Karst S.M."/>
            <person name="Dueholm M.S."/>
            <person name="Nielsen P.H."/>
            <person name="Albertsen M."/>
        </authorList>
    </citation>
    <scope>NUCLEOTIDE SEQUENCE [LARGE SCALE GENOMIC DNA]</scope>
    <source>
        <strain evidence="9">Ega_18-Q3-R5-49_MAXAC.001</strain>
    </source>
</reference>
<evidence type="ECO:0000256" key="5">
    <source>
        <dbReference type="ARBA" id="ARBA00023136"/>
    </source>
</evidence>
<evidence type="ECO:0000256" key="4">
    <source>
        <dbReference type="ARBA" id="ARBA00022989"/>
    </source>
</evidence>
<dbReference type="SUPFAM" id="SSF82866">
    <property type="entry name" value="Multidrug efflux transporter AcrB transmembrane domain"/>
    <property type="match status" value="2"/>
</dbReference>
<dbReference type="EMBL" id="JADJIB010000002">
    <property type="protein sequence ID" value="MBK7272730.1"/>
    <property type="molecule type" value="Genomic_DNA"/>
</dbReference>
<feature type="transmembrane region" description="Helical" evidence="7">
    <location>
        <begin position="256"/>
        <end position="273"/>
    </location>
</feature>
<comment type="subcellular location">
    <subcellularLocation>
        <location evidence="1">Cell membrane</location>
        <topology evidence="1">Multi-pass membrane protein</topology>
    </subcellularLocation>
</comment>
<evidence type="ECO:0000313" key="10">
    <source>
        <dbReference type="Proteomes" id="UP000726105"/>
    </source>
</evidence>
<feature type="transmembrane region" description="Helical" evidence="7">
    <location>
        <begin position="300"/>
        <end position="325"/>
    </location>
</feature>
<feature type="transmembrane region" description="Helical" evidence="7">
    <location>
        <begin position="582"/>
        <end position="603"/>
    </location>
</feature>
<evidence type="ECO:0000256" key="2">
    <source>
        <dbReference type="ARBA" id="ARBA00022475"/>
    </source>
</evidence>
<protein>
    <submittedName>
        <fullName evidence="9">MMPL family transporter</fullName>
    </submittedName>
</protein>
<feature type="transmembrane region" description="Helical" evidence="7">
    <location>
        <begin position="551"/>
        <end position="570"/>
    </location>
</feature>
<feature type="region of interest" description="Disordered" evidence="6">
    <location>
        <begin position="1"/>
        <end position="20"/>
    </location>
</feature>
<keyword evidence="2" id="KW-1003">Cell membrane</keyword>
<feature type="transmembrane region" description="Helical" evidence="7">
    <location>
        <begin position="331"/>
        <end position="351"/>
    </location>
</feature>
<evidence type="ECO:0000256" key="3">
    <source>
        <dbReference type="ARBA" id="ARBA00022692"/>
    </source>
</evidence>